<evidence type="ECO:0000259" key="5">
    <source>
        <dbReference type="Pfam" id="PF05347"/>
    </source>
</evidence>
<organism evidence="6 7">
    <name type="scientific">Orbilia brochopaga</name>
    <dbReference type="NCBI Taxonomy" id="3140254"/>
    <lineage>
        <taxon>Eukaryota</taxon>
        <taxon>Fungi</taxon>
        <taxon>Dikarya</taxon>
        <taxon>Ascomycota</taxon>
        <taxon>Pezizomycotina</taxon>
        <taxon>Orbiliomycetes</taxon>
        <taxon>Orbiliales</taxon>
        <taxon>Orbiliaceae</taxon>
        <taxon>Orbilia</taxon>
    </lineage>
</organism>
<dbReference type="GO" id="GO:0005759">
    <property type="term" value="C:mitochondrial matrix"/>
    <property type="evidence" value="ECO:0007669"/>
    <property type="project" value="UniProtKB-SubCell"/>
</dbReference>
<evidence type="ECO:0000256" key="2">
    <source>
        <dbReference type="ARBA" id="ARBA00023128"/>
    </source>
</evidence>
<keyword evidence="3" id="KW-0143">Chaperone</keyword>
<accession>A0AAV9U2C3</accession>
<evidence type="ECO:0000256" key="3">
    <source>
        <dbReference type="ARBA" id="ARBA00023186"/>
    </source>
</evidence>
<comment type="similarity">
    <text evidence="4">Belongs to the complex I LYR family. SDHAF1 subfamily.</text>
</comment>
<name>A0AAV9U2C3_9PEZI</name>
<dbReference type="GO" id="GO:0034553">
    <property type="term" value="P:mitochondrial respiratory chain complex II assembly"/>
    <property type="evidence" value="ECO:0007669"/>
    <property type="project" value="InterPro"/>
</dbReference>
<reference evidence="6 7" key="1">
    <citation type="submission" date="2019-10" db="EMBL/GenBank/DDBJ databases">
        <authorList>
            <person name="Palmer J.M."/>
        </authorList>
    </citation>
    <scope>NUCLEOTIDE SEQUENCE [LARGE SCALE GENOMIC DNA]</scope>
    <source>
        <strain evidence="6 7">TWF696</strain>
    </source>
</reference>
<comment type="caution">
    <text evidence="6">The sequence shown here is derived from an EMBL/GenBank/DDBJ whole genome shotgun (WGS) entry which is preliminary data.</text>
</comment>
<dbReference type="Pfam" id="PF05347">
    <property type="entry name" value="Complex1_LYR"/>
    <property type="match status" value="1"/>
</dbReference>
<sequence>MSRYTGLQREVLALYRRCLRAAARKPADSRSHFKTFVTREFRRYAAEVDRKDFDTIEFLLRRGNRQLEVYGDPNIKRMTLGS</sequence>
<comment type="subcellular location">
    <subcellularLocation>
        <location evidence="1">Mitochondrion matrix</location>
    </subcellularLocation>
</comment>
<dbReference type="Proteomes" id="UP001375240">
    <property type="component" value="Unassembled WGS sequence"/>
</dbReference>
<evidence type="ECO:0000256" key="1">
    <source>
        <dbReference type="ARBA" id="ARBA00004305"/>
    </source>
</evidence>
<keyword evidence="2" id="KW-0496">Mitochondrion</keyword>
<dbReference type="AlphaFoldDB" id="A0AAV9U2C3"/>
<dbReference type="PANTHER" id="PTHR13675">
    <property type="entry name" value="LYR MOTIF-CONTAINING PROTEIN 2"/>
    <property type="match status" value="1"/>
</dbReference>
<dbReference type="CDD" id="cd20268">
    <property type="entry name" value="Complex1_LYR_SDHAF1_LYRM8"/>
    <property type="match status" value="1"/>
</dbReference>
<proteinExistence type="inferred from homology"/>
<protein>
    <recommendedName>
        <fullName evidence="5">Complex 1 LYR protein domain-containing protein</fullName>
    </recommendedName>
</protein>
<evidence type="ECO:0000256" key="4">
    <source>
        <dbReference type="ARBA" id="ARBA00025715"/>
    </source>
</evidence>
<dbReference type="InterPro" id="IPR008011">
    <property type="entry name" value="Complex1_LYR_dom"/>
</dbReference>
<dbReference type="PANTHER" id="PTHR13675:SF1">
    <property type="entry name" value="SUCCINATE DEHYDROGENASE ASSEMBLY FACTOR 1, MITOCHONDRIAL"/>
    <property type="match status" value="1"/>
</dbReference>
<evidence type="ECO:0000313" key="6">
    <source>
        <dbReference type="EMBL" id="KAK6334152.1"/>
    </source>
</evidence>
<keyword evidence="7" id="KW-1185">Reference proteome</keyword>
<feature type="domain" description="Complex 1 LYR protein" evidence="5">
    <location>
        <begin position="9"/>
        <end position="69"/>
    </location>
</feature>
<dbReference type="EMBL" id="JAVHNQ010000013">
    <property type="protein sequence ID" value="KAK6334152.1"/>
    <property type="molecule type" value="Genomic_DNA"/>
</dbReference>
<dbReference type="InterPro" id="IPR045295">
    <property type="entry name" value="Complex1_LYR_SDHAF1_LYRM8"/>
</dbReference>
<evidence type="ECO:0000313" key="7">
    <source>
        <dbReference type="Proteomes" id="UP001375240"/>
    </source>
</evidence>
<gene>
    <name evidence="6" type="ORF">TWF696_002654</name>
</gene>